<accession>A0A5B7HWU2</accession>
<evidence type="ECO:0000256" key="1">
    <source>
        <dbReference type="SAM" id="MobiDB-lite"/>
    </source>
</evidence>
<dbReference type="EMBL" id="VSRR010038497">
    <property type="protein sequence ID" value="MPC74229.1"/>
    <property type="molecule type" value="Genomic_DNA"/>
</dbReference>
<reference evidence="2 3" key="1">
    <citation type="submission" date="2019-05" db="EMBL/GenBank/DDBJ databases">
        <title>Another draft genome of Portunus trituberculatus and its Hox gene families provides insights of decapod evolution.</title>
        <authorList>
            <person name="Jeong J.-H."/>
            <person name="Song I."/>
            <person name="Kim S."/>
            <person name="Choi T."/>
            <person name="Kim D."/>
            <person name="Ryu S."/>
            <person name="Kim W."/>
        </authorList>
    </citation>
    <scope>NUCLEOTIDE SEQUENCE [LARGE SCALE GENOMIC DNA]</scope>
    <source>
        <tissue evidence="2">Muscle</tissue>
    </source>
</reference>
<evidence type="ECO:0000313" key="2">
    <source>
        <dbReference type="EMBL" id="MPC74229.1"/>
    </source>
</evidence>
<sequence length="44" mass="5205">MNTGSEEFLDARKTRVGSTSDCHRRRSWSGLSDEEKKRANRHRR</sequence>
<organism evidence="2 3">
    <name type="scientific">Portunus trituberculatus</name>
    <name type="common">Swimming crab</name>
    <name type="synonym">Neptunus trituberculatus</name>
    <dbReference type="NCBI Taxonomy" id="210409"/>
    <lineage>
        <taxon>Eukaryota</taxon>
        <taxon>Metazoa</taxon>
        <taxon>Ecdysozoa</taxon>
        <taxon>Arthropoda</taxon>
        <taxon>Crustacea</taxon>
        <taxon>Multicrustacea</taxon>
        <taxon>Malacostraca</taxon>
        <taxon>Eumalacostraca</taxon>
        <taxon>Eucarida</taxon>
        <taxon>Decapoda</taxon>
        <taxon>Pleocyemata</taxon>
        <taxon>Brachyura</taxon>
        <taxon>Eubrachyura</taxon>
        <taxon>Portunoidea</taxon>
        <taxon>Portunidae</taxon>
        <taxon>Portuninae</taxon>
        <taxon>Portunus</taxon>
    </lineage>
</organism>
<gene>
    <name evidence="2" type="ORF">E2C01_068581</name>
</gene>
<keyword evidence="3" id="KW-1185">Reference proteome</keyword>
<proteinExistence type="predicted"/>
<comment type="caution">
    <text evidence="2">The sequence shown here is derived from an EMBL/GenBank/DDBJ whole genome shotgun (WGS) entry which is preliminary data.</text>
</comment>
<evidence type="ECO:0000313" key="3">
    <source>
        <dbReference type="Proteomes" id="UP000324222"/>
    </source>
</evidence>
<dbReference type="AlphaFoldDB" id="A0A5B7HWU2"/>
<dbReference type="OrthoDB" id="28045at2759"/>
<dbReference type="Proteomes" id="UP000324222">
    <property type="component" value="Unassembled WGS sequence"/>
</dbReference>
<feature type="region of interest" description="Disordered" evidence="1">
    <location>
        <begin position="1"/>
        <end position="44"/>
    </location>
</feature>
<protein>
    <submittedName>
        <fullName evidence="2">Uncharacterized protein</fullName>
    </submittedName>
</protein>
<name>A0A5B7HWU2_PORTR</name>